<protein>
    <submittedName>
        <fullName evidence="1">Uncharacterized protein</fullName>
    </submittedName>
</protein>
<accession>A0A8S1N2K5</accession>
<name>A0A8S1N2K5_9CILI</name>
<organism evidence="1 2">
    <name type="scientific">Paramecium sonneborni</name>
    <dbReference type="NCBI Taxonomy" id="65129"/>
    <lineage>
        <taxon>Eukaryota</taxon>
        <taxon>Sar</taxon>
        <taxon>Alveolata</taxon>
        <taxon>Ciliophora</taxon>
        <taxon>Intramacronucleata</taxon>
        <taxon>Oligohymenophorea</taxon>
        <taxon>Peniculida</taxon>
        <taxon>Parameciidae</taxon>
        <taxon>Paramecium</taxon>
    </lineage>
</organism>
<comment type="caution">
    <text evidence="1">The sequence shown here is derived from an EMBL/GenBank/DDBJ whole genome shotgun (WGS) entry which is preliminary data.</text>
</comment>
<evidence type="ECO:0000313" key="2">
    <source>
        <dbReference type="Proteomes" id="UP000692954"/>
    </source>
</evidence>
<reference evidence="1" key="1">
    <citation type="submission" date="2021-01" db="EMBL/GenBank/DDBJ databases">
        <authorList>
            <consortium name="Genoscope - CEA"/>
            <person name="William W."/>
        </authorList>
    </citation>
    <scope>NUCLEOTIDE SEQUENCE</scope>
</reference>
<evidence type="ECO:0000313" key="1">
    <source>
        <dbReference type="EMBL" id="CAD8083853.1"/>
    </source>
</evidence>
<dbReference type="AlphaFoldDB" id="A0A8S1N2K5"/>
<proteinExistence type="predicted"/>
<keyword evidence="2" id="KW-1185">Reference proteome</keyword>
<gene>
    <name evidence="1" type="ORF">PSON_ATCC_30995.1.T0450313</name>
</gene>
<sequence length="167" mass="19650">MKILSKKIIKGVGFIKVIPEEDDDFCHKRGEIVKNLIGYHWVNFIHMKLNQNIDSNLQRKLGQISLCNIRLNKTIGNIIRSSIYNGRRSRSFMFDWISNNKIEIKGRKTNIKKRNQNEQREKAMEEFFRASLVALEQDQSFEQIKCLIVASPGFKIIDLLRMISIYF</sequence>
<dbReference type="Proteomes" id="UP000692954">
    <property type="component" value="Unassembled WGS sequence"/>
</dbReference>
<dbReference type="EMBL" id="CAJJDN010000045">
    <property type="protein sequence ID" value="CAD8083853.1"/>
    <property type="molecule type" value="Genomic_DNA"/>
</dbReference>
<dbReference type="OrthoDB" id="10249111at2759"/>